<evidence type="ECO:0000313" key="9">
    <source>
        <dbReference type="EMBL" id="WMV37221.1"/>
    </source>
</evidence>
<keyword evidence="6" id="KW-0695">RNA-directed DNA polymerase</keyword>
<evidence type="ECO:0000259" key="8">
    <source>
        <dbReference type="Pfam" id="PF17917"/>
    </source>
</evidence>
<dbReference type="PANTHER" id="PTHR34072">
    <property type="entry name" value="ENZYMATIC POLYPROTEIN-RELATED"/>
    <property type="match status" value="1"/>
</dbReference>
<keyword evidence="2" id="KW-0548">Nucleotidyltransferase</keyword>
<keyword evidence="3" id="KW-0540">Nuclease</keyword>
<dbReference type="PANTHER" id="PTHR34072:SF52">
    <property type="entry name" value="RIBONUCLEASE H"/>
    <property type="match status" value="1"/>
</dbReference>
<proteinExistence type="predicted"/>
<keyword evidence="4" id="KW-0255">Endonuclease</keyword>
<evidence type="ECO:0000256" key="2">
    <source>
        <dbReference type="ARBA" id="ARBA00022695"/>
    </source>
</evidence>
<dbReference type="EMBL" id="CP133618">
    <property type="protein sequence ID" value="WMV37221.1"/>
    <property type="molecule type" value="Genomic_DNA"/>
</dbReference>
<dbReference type="Pfam" id="PF17917">
    <property type="entry name" value="RT_RNaseH"/>
    <property type="match status" value="1"/>
</dbReference>
<feature type="region of interest" description="Disordered" evidence="7">
    <location>
        <begin position="40"/>
        <end position="65"/>
    </location>
</feature>
<feature type="domain" description="Reverse transcriptase RNase H-like" evidence="8">
    <location>
        <begin position="129"/>
        <end position="207"/>
    </location>
</feature>
<evidence type="ECO:0000256" key="5">
    <source>
        <dbReference type="ARBA" id="ARBA00022801"/>
    </source>
</evidence>
<dbReference type="GO" id="GO:0004519">
    <property type="term" value="F:endonuclease activity"/>
    <property type="evidence" value="ECO:0007669"/>
    <property type="project" value="UniProtKB-KW"/>
</dbReference>
<dbReference type="InterPro" id="IPR043502">
    <property type="entry name" value="DNA/RNA_pol_sf"/>
</dbReference>
<keyword evidence="1" id="KW-0808">Transferase</keyword>
<evidence type="ECO:0000313" key="10">
    <source>
        <dbReference type="Proteomes" id="UP001234989"/>
    </source>
</evidence>
<dbReference type="SUPFAM" id="SSF56672">
    <property type="entry name" value="DNA/RNA polymerases"/>
    <property type="match status" value="1"/>
</dbReference>
<dbReference type="GO" id="GO:0003964">
    <property type="term" value="F:RNA-directed DNA polymerase activity"/>
    <property type="evidence" value="ECO:0007669"/>
    <property type="project" value="UniProtKB-KW"/>
</dbReference>
<evidence type="ECO:0000256" key="4">
    <source>
        <dbReference type="ARBA" id="ARBA00022759"/>
    </source>
</evidence>
<accession>A0AAF0TY81</accession>
<organism evidence="9 10">
    <name type="scientific">Solanum verrucosum</name>
    <dbReference type="NCBI Taxonomy" id="315347"/>
    <lineage>
        <taxon>Eukaryota</taxon>
        <taxon>Viridiplantae</taxon>
        <taxon>Streptophyta</taxon>
        <taxon>Embryophyta</taxon>
        <taxon>Tracheophyta</taxon>
        <taxon>Spermatophyta</taxon>
        <taxon>Magnoliopsida</taxon>
        <taxon>eudicotyledons</taxon>
        <taxon>Gunneridae</taxon>
        <taxon>Pentapetalae</taxon>
        <taxon>asterids</taxon>
        <taxon>lamiids</taxon>
        <taxon>Solanales</taxon>
        <taxon>Solanaceae</taxon>
        <taxon>Solanoideae</taxon>
        <taxon>Solaneae</taxon>
        <taxon>Solanum</taxon>
    </lineage>
</organism>
<name>A0AAF0TY81_SOLVR</name>
<dbReference type="InterPro" id="IPR041373">
    <property type="entry name" value="RT_RNaseH"/>
</dbReference>
<dbReference type="GO" id="GO:0016787">
    <property type="term" value="F:hydrolase activity"/>
    <property type="evidence" value="ECO:0007669"/>
    <property type="project" value="UniProtKB-KW"/>
</dbReference>
<keyword evidence="10" id="KW-1185">Reference proteome</keyword>
<reference evidence="9" key="1">
    <citation type="submission" date="2023-08" db="EMBL/GenBank/DDBJ databases">
        <title>A de novo genome assembly of Solanum verrucosum Schlechtendal, a Mexican diploid species geographically isolated from the other diploid A-genome species in potato relatives.</title>
        <authorList>
            <person name="Hosaka K."/>
        </authorList>
    </citation>
    <scope>NUCLEOTIDE SEQUENCE</scope>
    <source>
        <tissue evidence="9">Young leaves</tissue>
    </source>
</reference>
<evidence type="ECO:0000256" key="1">
    <source>
        <dbReference type="ARBA" id="ARBA00022679"/>
    </source>
</evidence>
<protein>
    <recommendedName>
        <fullName evidence="8">Reverse transcriptase RNase H-like domain-containing protein</fullName>
    </recommendedName>
</protein>
<evidence type="ECO:0000256" key="3">
    <source>
        <dbReference type="ARBA" id="ARBA00022722"/>
    </source>
</evidence>
<evidence type="ECO:0000256" key="6">
    <source>
        <dbReference type="ARBA" id="ARBA00022918"/>
    </source>
</evidence>
<keyword evidence="5" id="KW-0378">Hydrolase</keyword>
<sequence length="208" mass="23387">MQVADTQHMELASHQVKGIAMDLVEENKLNYMKEFRNNRAQTTNHESGSQNTGNGNRSSGPAPSSASVESIAFLGHIVSGKGIRVHTQIIEEVQNLPRPISPTDIRSFKVLELKTRLTTALLLTLKEGTEDFVVYCDASRVGLGCVLMQNSKVIQYTSRQLKIHERSYPNHDLELGSVVFALKIWRLYLYSVHLDVLIDQKSLQYVFS</sequence>
<dbReference type="AlphaFoldDB" id="A0AAF0TY81"/>
<evidence type="ECO:0000256" key="7">
    <source>
        <dbReference type="SAM" id="MobiDB-lite"/>
    </source>
</evidence>
<dbReference type="Proteomes" id="UP001234989">
    <property type="component" value="Chromosome 7"/>
</dbReference>
<gene>
    <name evidence="9" type="ORF">MTR67_030606</name>
</gene>